<evidence type="ECO:0000256" key="10">
    <source>
        <dbReference type="ARBA" id="ARBA00023136"/>
    </source>
</evidence>
<dbReference type="Pfam" id="PF00512">
    <property type="entry name" value="HisKA"/>
    <property type="match status" value="1"/>
</dbReference>
<evidence type="ECO:0000313" key="14">
    <source>
        <dbReference type="EMBL" id="PZX20713.1"/>
    </source>
</evidence>
<dbReference type="PANTHER" id="PTHR45436">
    <property type="entry name" value="SENSOR HISTIDINE KINASE YKOH"/>
    <property type="match status" value="1"/>
</dbReference>
<dbReference type="InterPro" id="IPR003594">
    <property type="entry name" value="HATPase_dom"/>
</dbReference>
<dbReference type="GO" id="GO:0005886">
    <property type="term" value="C:plasma membrane"/>
    <property type="evidence" value="ECO:0007669"/>
    <property type="project" value="TreeGrafter"/>
</dbReference>
<dbReference type="PROSITE" id="PS50885">
    <property type="entry name" value="HAMP"/>
    <property type="match status" value="1"/>
</dbReference>
<dbReference type="InterPro" id="IPR005467">
    <property type="entry name" value="His_kinase_dom"/>
</dbReference>
<keyword evidence="7 14" id="KW-0418">Kinase</keyword>
<keyword evidence="10 11" id="KW-0472">Membrane</keyword>
<dbReference type="PROSITE" id="PS50109">
    <property type="entry name" value="HIS_KIN"/>
    <property type="match status" value="1"/>
</dbReference>
<dbReference type="InterPro" id="IPR050428">
    <property type="entry name" value="TCS_sensor_his_kinase"/>
</dbReference>
<protein>
    <recommendedName>
        <fullName evidence="3">histidine kinase</fullName>
        <ecNumber evidence="3">2.7.13.3</ecNumber>
    </recommendedName>
</protein>
<evidence type="ECO:0000256" key="3">
    <source>
        <dbReference type="ARBA" id="ARBA00012438"/>
    </source>
</evidence>
<dbReference type="PRINTS" id="PR00344">
    <property type="entry name" value="BCTRLSENSOR"/>
</dbReference>
<keyword evidence="9" id="KW-0902">Two-component regulatory system</keyword>
<comment type="subcellular location">
    <subcellularLocation>
        <location evidence="2">Membrane</location>
    </subcellularLocation>
</comment>
<dbReference type="CDD" id="cd00082">
    <property type="entry name" value="HisKA"/>
    <property type="match status" value="1"/>
</dbReference>
<dbReference type="Gene3D" id="6.10.340.10">
    <property type="match status" value="1"/>
</dbReference>
<comment type="caution">
    <text evidence="14">The sequence shown here is derived from an EMBL/GenBank/DDBJ whole genome shotgun (WGS) entry which is preliminary data.</text>
</comment>
<dbReference type="GO" id="GO:0000155">
    <property type="term" value="F:phosphorelay sensor kinase activity"/>
    <property type="evidence" value="ECO:0007669"/>
    <property type="project" value="InterPro"/>
</dbReference>
<evidence type="ECO:0000259" key="13">
    <source>
        <dbReference type="PROSITE" id="PS50885"/>
    </source>
</evidence>
<evidence type="ECO:0000256" key="1">
    <source>
        <dbReference type="ARBA" id="ARBA00000085"/>
    </source>
</evidence>
<dbReference type="AlphaFoldDB" id="A0A2W7NMB5"/>
<dbReference type="OrthoDB" id="594725at2"/>
<feature type="transmembrane region" description="Helical" evidence="11">
    <location>
        <begin position="7"/>
        <end position="30"/>
    </location>
</feature>
<dbReference type="InterPro" id="IPR003661">
    <property type="entry name" value="HisK_dim/P_dom"/>
</dbReference>
<dbReference type="EMBL" id="QKZK01000001">
    <property type="protein sequence ID" value="PZX20713.1"/>
    <property type="molecule type" value="Genomic_DNA"/>
</dbReference>
<dbReference type="InterPro" id="IPR004358">
    <property type="entry name" value="Sig_transdc_His_kin-like_C"/>
</dbReference>
<name>A0A2W7NMB5_9BACT</name>
<dbReference type="SUPFAM" id="SSF47384">
    <property type="entry name" value="Homodimeric domain of signal transducing histidine kinase"/>
    <property type="match status" value="1"/>
</dbReference>
<dbReference type="Gene3D" id="3.30.565.10">
    <property type="entry name" value="Histidine kinase-like ATPase, C-terminal domain"/>
    <property type="match status" value="1"/>
</dbReference>
<keyword evidence="4" id="KW-0597">Phosphoprotein</keyword>
<dbReference type="PANTHER" id="PTHR45436:SF5">
    <property type="entry name" value="SENSOR HISTIDINE KINASE TRCS"/>
    <property type="match status" value="1"/>
</dbReference>
<dbReference type="RefSeq" id="WP_111443873.1">
    <property type="nucleotide sequence ID" value="NZ_QKZK01000001.1"/>
</dbReference>
<evidence type="ECO:0000259" key="12">
    <source>
        <dbReference type="PROSITE" id="PS50109"/>
    </source>
</evidence>
<keyword evidence="6 11" id="KW-0812">Transmembrane</keyword>
<dbReference type="Proteomes" id="UP000249239">
    <property type="component" value="Unassembled WGS sequence"/>
</dbReference>
<dbReference type="SMART" id="SM00387">
    <property type="entry name" value="HATPase_c"/>
    <property type="match status" value="1"/>
</dbReference>
<gene>
    <name evidence="14" type="ORF">LX69_00138</name>
</gene>
<evidence type="ECO:0000256" key="4">
    <source>
        <dbReference type="ARBA" id="ARBA00022553"/>
    </source>
</evidence>
<dbReference type="SUPFAM" id="SSF158472">
    <property type="entry name" value="HAMP domain-like"/>
    <property type="match status" value="1"/>
</dbReference>
<evidence type="ECO:0000256" key="7">
    <source>
        <dbReference type="ARBA" id="ARBA00022777"/>
    </source>
</evidence>
<dbReference type="EC" id="2.7.13.3" evidence="3"/>
<dbReference type="Gene3D" id="1.10.287.130">
    <property type="match status" value="1"/>
</dbReference>
<feature type="domain" description="Histidine kinase" evidence="12">
    <location>
        <begin position="238"/>
        <end position="455"/>
    </location>
</feature>
<evidence type="ECO:0000256" key="5">
    <source>
        <dbReference type="ARBA" id="ARBA00022679"/>
    </source>
</evidence>
<dbReference type="InterPro" id="IPR003660">
    <property type="entry name" value="HAMP_dom"/>
</dbReference>
<evidence type="ECO:0000313" key="15">
    <source>
        <dbReference type="Proteomes" id="UP000249239"/>
    </source>
</evidence>
<evidence type="ECO:0000256" key="2">
    <source>
        <dbReference type="ARBA" id="ARBA00004370"/>
    </source>
</evidence>
<dbReference type="InterPro" id="IPR036097">
    <property type="entry name" value="HisK_dim/P_sf"/>
</dbReference>
<keyword evidence="8 11" id="KW-1133">Transmembrane helix</keyword>
<dbReference type="InterPro" id="IPR036890">
    <property type="entry name" value="HATPase_C_sf"/>
</dbReference>
<dbReference type="CDD" id="cd06225">
    <property type="entry name" value="HAMP"/>
    <property type="match status" value="1"/>
</dbReference>
<evidence type="ECO:0000256" key="6">
    <source>
        <dbReference type="ARBA" id="ARBA00022692"/>
    </source>
</evidence>
<organism evidence="14 15">
    <name type="scientific">Breznakibacter xylanolyticus</name>
    <dbReference type="NCBI Taxonomy" id="990"/>
    <lineage>
        <taxon>Bacteria</taxon>
        <taxon>Pseudomonadati</taxon>
        <taxon>Bacteroidota</taxon>
        <taxon>Bacteroidia</taxon>
        <taxon>Marinilabiliales</taxon>
        <taxon>Marinilabiliaceae</taxon>
        <taxon>Breznakibacter</taxon>
    </lineage>
</organism>
<accession>A0A2W7NMB5</accession>
<evidence type="ECO:0000256" key="11">
    <source>
        <dbReference type="SAM" id="Phobius"/>
    </source>
</evidence>
<feature type="transmembrane region" description="Helical" evidence="11">
    <location>
        <begin position="155"/>
        <end position="176"/>
    </location>
</feature>
<dbReference type="SMART" id="SM00304">
    <property type="entry name" value="HAMP"/>
    <property type="match status" value="1"/>
</dbReference>
<dbReference type="SMART" id="SM00388">
    <property type="entry name" value="HisKA"/>
    <property type="match status" value="1"/>
</dbReference>
<comment type="catalytic activity">
    <reaction evidence="1">
        <text>ATP + protein L-histidine = ADP + protein N-phospho-L-histidine.</text>
        <dbReference type="EC" id="2.7.13.3"/>
    </reaction>
</comment>
<evidence type="ECO:0000256" key="8">
    <source>
        <dbReference type="ARBA" id="ARBA00022989"/>
    </source>
</evidence>
<dbReference type="SUPFAM" id="SSF55874">
    <property type="entry name" value="ATPase domain of HSP90 chaperone/DNA topoisomerase II/histidine kinase"/>
    <property type="match status" value="1"/>
</dbReference>
<dbReference type="Pfam" id="PF00672">
    <property type="entry name" value="HAMP"/>
    <property type="match status" value="1"/>
</dbReference>
<keyword evidence="15" id="KW-1185">Reference proteome</keyword>
<proteinExistence type="predicted"/>
<reference evidence="14 15" key="1">
    <citation type="submission" date="2018-06" db="EMBL/GenBank/DDBJ databases">
        <title>Genomic Encyclopedia of Archaeal and Bacterial Type Strains, Phase II (KMG-II): from individual species to whole genera.</title>
        <authorList>
            <person name="Goeker M."/>
        </authorList>
    </citation>
    <scope>NUCLEOTIDE SEQUENCE [LARGE SCALE GENOMIC DNA]</scope>
    <source>
        <strain evidence="14 15">DSM 6779</strain>
    </source>
</reference>
<sequence length="457" mass="52344">MQLRRKLTLLYLTLFVSILLISSTAIYFWFAEYRKTEFYDRMYKKAMSITELLIDVEEVDNDLLKKIDDTRPASLPEEKIVIYNHRNEKIYSNPVDDLVISHDVFKKIRLERRVEYIEADYEVLGFYYTGKYDRVVVAIAAKDVYGFSKLYRLRVILIAVSLITVILVFFSGQYFIGKALDPISSLIEQIDKITINNLNERLSEGNGKDELAHLARTFNKVMKRLDTSIQMQRIFIANASHELRTPLTVITGQLEVALMKERAPEAYKAVIQSVADDIIAVNQMANRLLLIAQATSNFASIEMSKIRIDDVIWEGAREIKRFHANYQINLTLAETIDDDTQLLIRGNLQLLKAAVTNLLENGCKYADNHRVDAHIRHENKKAVIEFKNNGKGIQPQELTYVFEPFYRGKNAQGQRGQGIGLSLVKNIIELHKGNIEVTSEPGTSTCFTIFLPCECEA</sequence>
<feature type="domain" description="HAMP" evidence="13">
    <location>
        <begin position="177"/>
        <end position="230"/>
    </location>
</feature>
<keyword evidence="5" id="KW-0808">Transferase</keyword>
<evidence type="ECO:0000256" key="9">
    <source>
        <dbReference type="ARBA" id="ARBA00023012"/>
    </source>
</evidence>
<dbReference type="Pfam" id="PF02518">
    <property type="entry name" value="HATPase_c"/>
    <property type="match status" value="1"/>
</dbReference>